<keyword evidence="3" id="KW-1185">Reference proteome</keyword>
<evidence type="ECO:0000313" key="2">
    <source>
        <dbReference type="EMBL" id="PKV62475.1"/>
    </source>
</evidence>
<sequence length="223" mass="25169">MYKGTGNLRERGNIGESVYIVILKVEVILNTINHLYMRLIKFQITLSILFVFVLITVGCDGVSSEDAIRAKNVNIKRLDEKNGFRDIKLGSVLGENKNFVSLKTDEALGLMTGYFEPPHSPLDGDKVVMISGIYLDYKLSSVSVYIQSNDLKKYIQNMDDIYGAPSQLVDKNKLMWIGDKVTLVVSRADFQADGENLICLDYSSIALSDKFDKRRRAKLQEEI</sequence>
<keyword evidence="1" id="KW-1133">Transmembrane helix</keyword>
<name>A0A2N3U6V4_9BACT</name>
<dbReference type="AlphaFoldDB" id="A0A2N3U6V4"/>
<proteinExistence type="predicted"/>
<comment type="caution">
    <text evidence="2">The sequence shown here is derived from an EMBL/GenBank/DDBJ whole genome shotgun (WGS) entry which is preliminary data.</text>
</comment>
<accession>A0A2N3U6V4</accession>
<feature type="transmembrane region" description="Helical" evidence="1">
    <location>
        <begin position="39"/>
        <end position="58"/>
    </location>
</feature>
<protein>
    <submittedName>
        <fullName evidence="2">Uncharacterized protein</fullName>
    </submittedName>
</protein>
<keyword evidence="1" id="KW-0472">Membrane</keyword>
<reference evidence="2 3" key="1">
    <citation type="submission" date="2017-12" db="EMBL/GenBank/DDBJ databases">
        <title>Genomic Encyclopedia of Type Strains, Phase III (KMG-III): the genomes of soil and plant-associated and newly described type strains.</title>
        <authorList>
            <person name="Whitman W."/>
        </authorList>
    </citation>
    <scope>NUCLEOTIDE SEQUENCE [LARGE SCALE GENOMIC DNA]</scope>
    <source>
        <strain evidence="2 3">LP43</strain>
    </source>
</reference>
<keyword evidence="1" id="KW-0812">Transmembrane</keyword>
<dbReference type="EMBL" id="PJMU01000005">
    <property type="protein sequence ID" value="PKV62475.1"/>
    <property type="molecule type" value="Genomic_DNA"/>
</dbReference>
<dbReference type="Proteomes" id="UP000233782">
    <property type="component" value="Unassembled WGS sequence"/>
</dbReference>
<gene>
    <name evidence="2" type="ORF">BD749_3678</name>
</gene>
<evidence type="ECO:0000313" key="3">
    <source>
        <dbReference type="Proteomes" id="UP000233782"/>
    </source>
</evidence>
<evidence type="ECO:0000256" key="1">
    <source>
        <dbReference type="SAM" id="Phobius"/>
    </source>
</evidence>
<organism evidence="2 3">
    <name type="scientific">Pontibacter ramchanderi</name>
    <dbReference type="NCBI Taxonomy" id="1179743"/>
    <lineage>
        <taxon>Bacteria</taxon>
        <taxon>Pseudomonadati</taxon>
        <taxon>Bacteroidota</taxon>
        <taxon>Cytophagia</taxon>
        <taxon>Cytophagales</taxon>
        <taxon>Hymenobacteraceae</taxon>
        <taxon>Pontibacter</taxon>
    </lineage>
</organism>